<evidence type="ECO:0000313" key="5">
    <source>
        <dbReference type="EMBL" id="MCP8967738.1"/>
    </source>
</evidence>
<dbReference type="SUPFAM" id="SSF53822">
    <property type="entry name" value="Periplasmic binding protein-like I"/>
    <property type="match status" value="1"/>
</dbReference>
<reference evidence="5" key="1">
    <citation type="submission" date="2022-07" db="EMBL/GenBank/DDBJ databases">
        <authorList>
            <person name="Li W.-J."/>
            <person name="Deng Q.-Q."/>
        </authorList>
    </citation>
    <scope>NUCLEOTIDE SEQUENCE</scope>
    <source>
        <strain evidence="5">SYSU M60031</strain>
    </source>
</reference>
<dbReference type="SUPFAM" id="SSF47413">
    <property type="entry name" value="lambda repressor-like DNA-binding domains"/>
    <property type="match status" value="1"/>
</dbReference>
<dbReference type="PROSITE" id="PS00356">
    <property type="entry name" value="HTH_LACI_1"/>
    <property type="match status" value="1"/>
</dbReference>
<keyword evidence="2 5" id="KW-0238">DNA-binding</keyword>
<dbReference type="CDD" id="cd01392">
    <property type="entry name" value="HTH_LacI"/>
    <property type="match status" value="1"/>
</dbReference>
<dbReference type="SMART" id="SM00354">
    <property type="entry name" value="HTH_LACI"/>
    <property type="match status" value="1"/>
</dbReference>
<dbReference type="InterPro" id="IPR010982">
    <property type="entry name" value="Lambda_DNA-bd_dom_sf"/>
</dbReference>
<dbReference type="InterPro" id="IPR001761">
    <property type="entry name" value="Peripla_BP/Lac1_sug-bd_dom"/>
</dbReference>
<dbReference type="CDD" id="cd06286">
    <property type="entry name" value="PBP1_CcpB-like"/>
    <property type="match status" value="1"/>
</dbReference>
<evidence type="ECO:0000256" key="2">
    <source>
        <dbReference type="ARBA" id="ARBA00023125"/>
    </source>
</evidence>
<keyword evidence="6" id="KW-1185">Reference proteome</keyword>
<keyword evidence="3" id="KW-0804">Transcription</keyword>
<dbReference type="Gene3D" id="3.40.50.2300">
    <property type="match status" value="2"/>
</dbReference>
<sequence>MANIKEIAARAGVSISTVSRVLNNHPYVSEEKRQAVQRIIDELDYSQNLNAIHLLKGRTYTIGVMLPFANLPYFNMMIEGIAAAALESGYRLTLCQTNYDRQEEMKVFEMLKMRQFDGVIVCSAASSWDQMEPYAGQHAVLACENTAPYAISSVHMNHYEGFSMGMQYLIQKEHRHIGYCMARRNSFNSRSREQAYRDALAAIGEDVREDWMLHDCYSVEDGEQAMRHLLQLPSRPTALFASSDQVAAGLLAEARRQGLRVPEDLAVLGFDDQPIARALDLTTIAHPLVELGRQAFQALHERIEDPSLDIVRRELAFRLVERMTV</sequence>
<keyword evidence="1" id="KW-0805">Transcription regulation</keyword>
<dbReference type="PANTHER" id="PTHR30146">
    <property type="entry name" value="LACI-RELATED TRANSCRIPTIONAL REPRESSOR"/>
    <property type="match status" value="1"/>
</dbReference>
<evidence type="ECO:0000256" key="1">
    <source>
        <dbReference type="ARBA" id="ARBA00023015"/>
    </source>
</evidence>
<dbReference type="PANTHER" id="PTHR30146:SF105">
    <property type="entry name" value="CATABOLITE CONTROL PROTEIN B"/>
    <property type="match status" value="1"/>
</dbReference>
<name>A0AA42BRV1_9BACI</name>
<evidence type="ECO:0000256" key="3">
    <source>
        <dbReference type="ARBA" id="ARBA00023163"/>
    </source>
</evidence>
<dbReference type="EMBL" id="JANCLT010000002">
    <property type="protein sequence ID" value="MCP8967738.1"/>
    <property type="molecule type" value="Genomic_DNA"/>
</dbReference>
<dbReference type="PROSITE" id="PS50932">
    <property type="entry name" value="HTH_LACI_2"/>
    <property type="match status" value="1"/>
</dbReference>
<protein>
    <submittedName>
        <fullName evidence="5">LacI family DNA-binding transcriptional regulator</fullName>
    </submittedName>
</protein>
<evidence type="ECO:0000259" key="4">
    <source>
        <dbReference type="PROSITE" id="PS50932"/>
    </source>
</evidence>
<dbReference type="InterPro" id="IPR000843">
    <property type="entry name" value="HTH_LacI"/>
</dbReference>
<proteinExistence type="predicted"/>
<gene>
    <name evidence="5" type="ORF">NK662_04190</name>
</gene>
<dbReference type="PRINTS" id="PR00036">
    <property type="entry name" value="HTHLACI"/>
</dbReference>
<dbReference type="Proteomes" id="UP001156102">
    <property type="component" value="Unassembled WGS sequence"/>
</dbReference>
<dbReference type="Pfam" id="PF00532">
    <property type="entry name" value="Peripla_BP_1"/>
    <property type="match status" value="1"/>
</dbReference>
<evidence type="ECO:0000313" key="6">
    <source>
        <dbReference type="Proteomes" id="UP001156102"/>
    </source>
</evidence>
<dbReference type="GO" id="GO:0000976">
    <property type="term" value="F:transcription cis-regulatory region binding"/>
    <property type="evidence" value="ECO:0007669"/>
    <property type="project" value="TreeGrafter"/>
</dbReference>
<organism evidence="5 6">
    <name type="scientific">Ectobacillus ponti</name>
    <dbReference type="NCBI Taxonomy" id="2961894"/>
    <lineage>
        <taxon>Bacteria</taxon>
        <taxon>Bacillati</taxon>
        <taxon>Bacillota</taxon>
        <taxon>Bacilli</taxon>
        <taxon>Bacillales</taxon>
        <taxon>Bacillaceae</taxon>
        <taxon>Ectobacillus</taxon>
    </lineage>
</organism>
<comment type="caution">
    <text evidence="5">The sequence shown here is derived from an EMBL/GenBank/DDBJ whole genome shotgun (WGS) entry which is preliminary data.</text>
</comment>
<dbReference type="Pfam" id="PF00356">
    <property type="entry name" value="LacI"/>
    <property type="match status" value="1"/>
</dbReference>
<dbReference type="InterPro" id="IPR028082">
    <property type="entry name" value="Peripla_BP_I"/>
</dbReference>
<dbReference type="GO" id="GO:0003700">
    <property type="term" value="F:DNA-binding transcription factor activity"/>
    <property type="evidence" value="ECO:0007669"/>
    <property type="project" value="TreeGrafter"/>
</dbReference>
<dbReference type="Gene3D" id="1.10.260.40">
    <property type="entry name" value="lambda repressor-like DNA-binding domains"/>
    <property type="match status" value="1"/>
</dbReference>
<dbReference type="RefSeq" id="WP_254757656.1">
    <property type="nucleotide sequence ID" value="NZ_JANCLT010000002.1"/>
</dbReference>
<dbReference type="AlphaFoldDB" id="A0AA42BRV1"/>
<accession>A0AA42BRV1</accession>
<feature type="domain" description="HTH lacI-type" evidence="4">
    <location>
        <begin position="2"/>
        <end position="56"/>
    </location>
</feature>